<reference evidence="3 4" key="1">
    <citation type="submission" date="2016-04" db="EMBL/GenBank/DDBJ databases">
        <title>Complete Genome Sequence of Halotalea alkalilenta IHB B 13600.</title>
        <authorList>
            <person name="Swarnkar M.K."/>
            <person name="Sharma A."/>
            <person name="Kaushal K."/>
            <person name="Soni R."/>
            <person name="Rana S."/>
            <person name="Singh A.K."/>
            <person name="Gulati A."/>
        </authorList>
    </citation>
    <scope>NUCLEOTIDE SEQUENCE [LARGE SCALE GENOMIC DNA]</scope>
    <source>
        <strain evidence="3 4">IHB B 13600</strain>
    </source>
</reference>
<evidence type="ECO:0000313" key="3">
    <source>
        <dbReference type="EMBL" id="ANF59575.1"/>
    </source>
</evidence>
<dbReference type="Proteomes" id="UP000077875">
    <property type="component" value="Chromosome"/>
</dbReference>
<evidence type="ECO:0000256" key="1">
    <source>
        <dbReference type="ARBA" id="ARBA00006738"/>
    </source>
</evidence>
<evidence type="ECO:0000256" key="2">
    <source>
        <dbReference type="HAMAP-Rule" id="MF_00048"/>
    </source>
</evidence>
<gene>
    <name evidence="3" type="ORF">A5892_08695</name>
</gene>
<dbReference type="InterPro" id="IPR011856">
    <property type="entry name" value="tRNA_endonuc-like_dom_sf"/>
</dbReference>
<dbReference type="Pfam" id="PF02021">
    <property type="entry name" value="UPF0102"/>
    <property type="match status" value="1"/>
</dbReference>
<dbReference type="SUPFAM" id="SSF52980">
    <property type="entry name" value="Restriction endonuclease-like"/>
    <property type="match status" value="1"/>
</dbReference>
<proteinExistence type="inferred from homology"/>
<dbReference type="GO" id="GO:0003676">
    <property type="term" value="F:nucleic acid binding"/>
    <property type="evidence" value="ECO:0007669"/>
    <property type="project" value="InterPro"/>
</dbReference>
<dbReference type="AlphaFoldDB" id="A0A172YKR0"/>
<dbReference type="PANTHER" id="PTHR34039:SF1">
    <property type="entry name" value="UPF0102 PROTEIN YRAN"/>
    <property type="match status" value="1"/>
</dbReference>
<dbReference type="InterPro" id="IPR011335">
    <property type="entry name" value="Restrct_endonuc-II-like"/>
</dbReference>
<evidence type="ECO:0000313" key="4">
    <source>
        <dbReference type="Proteomes" id="UP000077875"/>
    </source>
</evidence>
<dbReference type="PANTHER" id="PTHR34039">
    <property type="entry name" value="UPF0102 PROTEIN YRAN"/>
    <property type="match status" value="1"/>
</dbReference>
<dbReference type="HAMAP" id="MF_00048">
    <property type="entry name" value="UPF0102"/>
    <property type="match status" value="1"/>
</dbReference>
<dbReference type="NCBIfam" id="NF009150">
    <property type="entry name" value="PRK12497.1-3"/>
    <property type="match status" value="1"/>
</dbReference>
<keyword evidence="4" id="KW-1185">Reference proteome</keyword>
<dbReference type="EMBL" id="CP015243">
    <property type="protein sequence ID" value="ANF59575.1"/>
    <property type="molecule type" value="Genomic_DNA"/>
</dbReference>
<name>A0A172YKR0_9GAMM</name>
<dbReference type="Gene3D" id="3.40.1350.10">
    <property type="match status" value="1"/>
</dbReference>
<sequence>MEALAAAHLVRAGLVEVARNQHARGGEIDLVMRDGDVLVFVEVRHRRSTRFGSALESITEPKRRRLRLAARVYLQRNRLSCACRFDVVGITGRAPDALRFDWIKAAFDG</sequence>
<accession>A0A172YKR0</accession>
<dbReference type="KEGG" id="haa:A5892_08695"/>
<protein>
    <recommendedName>
        <fullName evidence="2">UPF0102 protein A5892_08695</fullName>
    </recommendedName>
</protein>
<comment type="similarity">
    <text evidence="1 2">Belongs to the UPF0102 family.</text>
</comment>
<dbReference type="NCBIfam" id="TIGR00252">
    <property type="entry name" value="YraN family protein"/>
    <property type="match status" value="1"/>
</dbReference>
<dbReference type="InterPro" id="IPR003509">
    <property type="entry name" value="UPF0102_YraN-like"/>
</dbReference>
<organism evidence="3 4">
    <name type="scientific">Halotalea alkalilenta</name>
    <dbReference type="NCBI Taxonomy" id="376489"/>
    <lineage>
        <taxon>Bacteria</taxon>
        <taxon>Pseudomonadati</taxon>
        <taxon>Pseudomonadota</taxon>
        <taxon>Gammaproteobacteria</taxon>
        <taxon>Oceanospirillales</taxon>
        <taxon>Halomonadaceae</taxon>
        <taxon>Halotalea</taxon>
    </lineage>
</organism>
<dbReference type="STRING" id="376489.A5892_08695"/>